<evidence type="ECO:0000256" key="9">
    <source>
        <dbReference type="ARBA" id="ARBA00023237"/>
    </source>
</evidence>
<evidence type="ECO:0000256" key="8">
    <source>
        <dbReference type="ARBA" id="ARBA00023136"/>
    </source>
</evidence>
<dbReference type="InterPro" id="IPR012910">
    <property type="entry name" value="Plug_dom"/>
</dbReference>
<evidence type="ECO:0000256" key="4">
    <source>
        <dbReference type="ARBA" id="ARBA00022496"/>
    </source>
</evidence>
<keyword evidence="5 10" id="KW-0812">Transmembrane</keyword>
<keyword evidence="4" id="KW-0406">Ion transport</keyword>
<dbReference type="InterPro" id="IPR008969">
    <property type="entry name" value="CarboxyPept-like_regulatory"/>
</dbReference>
<dbReference type="Gene3D" id="2.40.170.20">
    <property type="entry name" value="TonB-dependent receptor, beta-barrel domain"/>
    <property type="match status" value="1"/>
</dbReference>
<keyword evidence="4" id="KW-0410">Iron transport</keyword>
<dbReference type="SUPFAM" id="SSF49464">
    <property type="entry name" value="Carboxypeptidase regulatory domain-like"/>
    <property type="match status" value="1"/>
</dbReference>
<dbReference type="Pfam" id="PF00593">
    <property type="entry name" value="TonB_dep_Rec_b-barrel"/>
    <property type="match status" value="1"/>
</dbReference>
<keyword evidence="7 11" id="KW-0798">TonB box</keyword>
<keyword evidence="6" id="KW-0408">Iron</keyword>
<feature type="domain" description="Secretin/TonB short N-terminal" evidence="13">
    <location>
        <begin position="46"/>
        <end position="97"/>
    </location>
</feature>
<sequence length="1078" mass="118995">MKLVFVFLTAAFLQTSAAGYAQKLTLSRKNATLEQIFWEVSKQSRYEFIYDADMLKEARPVNIRVINASLEKVLNECFTGQPLTYTVLQNTIVVKRKPLETAAVVLFPVKGSVTDEKGAPLPGATVRVKGTDKATVADENGRFSFADVPENAVLLVSYTGYVQAEVSVEEQEPVRIILKESVAGLNSIVVVGYGTQKKVNLTGSVSTVKSADLQVRPVGQTSAALQGLAPGVTVVQRSGQPGSDAGTIRIRGIGTLGDSNPMVLIDGIEGNMNNIDPNTIESISILKDAASSAIYGSRAANGVVLITTKRAKGNQLTVNYDAYAGWQQPTNLPKMVNAVDHMLLTNEAYVNVGRAPLYDDELIDKYRTEGAANRDLYPETDWQKEVLTGSGFQQNHFVSVSGGTDKIKSFASFGYFDQKGVIETTDFTRFSFRNNTDFKFSEKVSARFDMQFINAVQEEPGRGAEAVFHWMNRIPANQAGINTDGTWGEGWNGDNPIAFSRVGGTAKTSNRSGILNFSLNYQPVKWLRSELTIAPVIGETIGKTFNRIVQTYKPDGTKSNFLSPTKSALTETANKSFQNNVRATITFEKNIRLHELKLLAGFSREDFRNNYVSAFRDGFILPDYPVLAAGEAVNQKANGNSAEWALQSLFGRLNYNFSGKYLFEANLRYDGSSRFATGNKYSIFPSMSAGWRISQEKFMEPLAHVISDMKIRASWGQLGNQNIGNYPFASQIDFGSYTLGKQIVNTAALNTAANVDISWETTEMTNVALDIALFSKLSITAEYYDKKSKDILYVLDIPLIIGLSAPPQNVGVVSNKGWELGVNYNGAIRELEYYVNVNVSDVKNKVLDLHGINRTGLTVSREGYPISSIYGLEAEGYFTDERDVAEHAQQFGIVKPGDLKYKDQNNDKIINDLDNVVIGSTIPRFTYGINLGASYKGFNLSAMIQGVGKADGYLYRQGIMPFYEGGTVQEQHKDHWTPEHTGAAFPRLAFSEVNNEKNSSFWMKNAAYTRLKNIQLGYTLPDEWIKKMGIRNLRLYVNGSNLFTIDKFWDGYDVESPVGIGNGYPQVKVFTFGVNASL</sequence>
<keyword evidence="3 10" id="KW-1134">Transmembrane beta strand</keyword>
<keyword evidence="12" id="KW-0732">Signal</keyword>
<dbReference type="PROSITE" id="PS52016">
    <property type="entry name" value="TONB_DEPENDENT_REC_3"/>
    <property type="match status" value="1"/>
</dbReference>
<protein>
    <submittedName>
        <fullName evidence="14">TonB-dependent receptor</fullName>
    </submittedName>
</protein>
<evidence type="ECO:0000313" key="15">
    <source>
        <dbReference type="Proteomes" id="UP000679126"/>
    </source>
</evidence>
<evidence type="ECO:0000259" key="13">
    <source>
        <dbReference type="SMART" id="SM00965"/>
    </source>
</evidence>
<feature type="chain" id="PRO_5046268118" evidence="12">
    <location>
        <begin position="18"/>
        <end position="1078"/>
    </location>
</feature>
<keyword evidence="2 10" id="KW-0813">Transport</keyword>
<evidence type="ECO:0000256" key="2">
    <source>
        <dbReference type="ARBA" id="ARBA00022448"/>
    </source>
</evidence>
<dbReference type="RefSeq" id="WP_209147575.1">
    <property type="nucleotide sequence ID" value="NZ_JAGHKP010000003.1"/>
</dbReference>
<evidence type="ECO:0000256" key="3">
    <source>
        <dbReference type="ARBA" id="ARBA00022452"/>
    </source>
</evidence>
<dbReference type="InterPro" id="IPR023996">
    <property type="entry name" value="TonB-dep_OMP_SusC/RagA"/>
</dbReference>
<dbReference type="Pfam" id="PF13715">
    <property type="entry name" value="CarbopepD_reg_2"/>
    <property type="match status" value="1"/>
</dbReference>
<proteinExistence type="inferred from homology"/>
<keyword evidence="14" id="KW-0675">Receptor</keyword>
<dbReference type="NCBIfam" id="TIGR04056">
    <property type="entry name" value="OMP_RagA_SusC"/>
    <property type="match status" value="1"/>
</dbReference>
<evidence type="ECO:0000256" key="1">
    <source>
        <dbReference type="ARBA" id="ARBA00004571"/>
    </source>
</evidence>
<evidence type="ECO:0000313" key="14">
    <source>
        <dbReference type="EMBL" id="MBO9154458.1"/>
    </source>
</evidence>
<feature type="signal peptide" evidence="12">
    <location>
        <begin position="1"/>
        <end position="17"/>
    </location>
</feature>
<organism evidence="14 15">
    <name type="scientific">Chitinophaga chungangae</name>
    <dbReference type="NCBI Taxonomy" id="2821488"/>
    <lineage>
        <taxon>Bacteria</taxon>
        <taxon>Pseudomonadati</taxon>
        <taxon>Bacteroidota</taxon>
        <taxon>Chitinophagia</taxon>
        <taxon>Chitinophagales</taxon>
        <taxon>Chitinophagaceae</taxon>
        <taxon>Chitinophaga</taxon>
    </lineage>
</organism>
<dbReference type="InterPro" id="IPR037066">
    <property type="entry name" value="Plug_dom_sf"/>
</dbReference>
<dbReference type="InterPro" id="IPR036942">
    <property type="entry name" value="Beta-barrel_TonB_sf"/>
</dbReference>
<dbReference type="InterPro" id="IPR023997">
    <property type="entry name" value="TonB-dep_OMP_SusC/RagA_CS"/>
</dbReference>
<dbReference type="InterPro" id="IPR039426">
    <property type="entry name" value="TonB-dep_rcpt-like"/>
</dbReference>
<keyword evidence="8 10" id="KW-0472">Membrane</keyword>
<dbReference type="NCBIfam" id="TIGR04057">
    <property type="entry name" value="SusC_RagA_signa"/>
    <property type="match status" value="1"/>
</dbReference>
<reference evidence="15" key="1">
    <citation type="submission" date="2021-03" db="EMBL/GenBank/DDBJ databases">
        <title>Assistant Professor.</title>
        <authorList>
            <person name="Huq M.A."/>
        </authorList>
    </citation>
    <scope>NUCLEOTIDE SEQUENCE [LARGE SCALE GENOMIC DNA]</scope>
    <source>
        <strain evidence="15">MAH-28</strain>
    </source>
</reference>
<dbReference type="SUPFAM" id="SSF56935">
    <property type="entry name" value="Porins"/>
    <property type="match status" value="1"/>
</dbReference>
<dbReference type="Proteomes" id="UP000679126">
    <property type="component" value="Unassembled WGS sequence"/>
</dbReference>
<dbReference type="SMART" id="SM00965">
    <property type="entry name" value="STN"/>
    <property type="match status" value="1"/>
</dbReference>
<comment type="similarity">
    <text evidence="10 11">Belongs to the TonB-dependent receptor family.</text>
</comment>
<evidence type="ECO:0000256" key="12">
    <source>
        <dbReference type="SAM" id="SignalP"/>
    </source>
</evidence>
<comment type="caution">
    <text evidence="14">The sequence shown here is derived from an EMBL/GenBank/DDBJ whole genome shotgun (WGS) entry which is preliminary data.</text>
</comment>
<dbReference type="InterPro" id="IPR000531">
    <property type="entry name" value="Beta-barrel_TonB"/>
</dbReference>
<evidence type="ECO:0000256" key="5">
    <source>
        <dbReference type="ARBA" id="ARBA00022692"/>
    </source>
</evidence>
<accession>A0ABS3YIE2</accession>
<dbReference type="Pfam" id="PF07715">
    <property type="entry name" value="Plug"/>
    <property type="match status" value="1"/>
</dbReference>
<gene>
    <name evidence="14" type="ORF">J7I43_19690</name>
</gene>
<dbReference type="EMBL" id="JAGHKP010000003">
    <property type="protein sequence ID" value="MBO9154458.1"/>
    <property type="molecule type" value="Genomic_DNA"/>
</dbReference>
<keyword evidence="15" id="KW-1185">Reference proteome</keyword>
<dbReference type="Pfam" id="PF07660">
    <property type="entry name" value="STN"/>
    <property type="match status" value="1"/>
</dbReference>
<evidence type="ECO:0000256" key="6">
    <source>
        <dbReference type="ARBA" id="ARBA00023004"/>
    </source>
</evidence>
<dbReference type="Gene3D" id="2.60.40.1120">
    <property type="entry name" value="Carboxypeptidase-like, regulatory domain"/>
    <property type="match status" value="1"/>
</dbReference>
<name>A0ABS3YIE2_9BACT</name>
<comment type="subcellular location">
    <subcellularLocation>
        <location evidence="1 10">Cell outer membrane</location>
        <topology evidence="1 10">Multi-pass membrane protein</topology>
    </subcellularLocation>
</comment>
<evidence type="ECO:0000256" key="11">
    <source>
        <dbReference type="RuleBase" id="RU003357"/>
    </source>
</evidence>
<dbReference type="InterPro" id="IPR011662">
    <property type="entry name" value="Secretin/TonB_short_N"/>
</dbReference>
<evidence type="ECO:0000256" key="10">
    <source>
        <dbReference type="PROSITE-ProRule" id="PRU01360"/>
    </source>
</evidence>
<dbReference type="Gene3D" id="2.170.130.10">
    <property type="entry name" value="TonB-dependent receptor, plug domain"/>
    <property type="match status" value="1"/>
</dbReference>
<evidence type="ECO:0000256" key="7">
    <source>
        <dbReference type="ARBA" id="ARBA00023077"/>
    </source>
</evidence>
<keyword evidence="9 10" id="KW-0998">Cell outer membrane</keyword>